<evidence type="ECO:0000256" key="3">
    <source>
        <dbReference type="ARBA" id="ARBA00022475"/>
    </source>
</evidence>
<dbReference type="Proteomes" id="UP000472262">
    <property type="component" value="Unassembled WGS sequence"/>
</dbReference>
<evidence type="ECO:0000256" key="2">
    <source>
        <dbReference type="ARBA" id="ARBA00010988"/>
    </source>
</evidence>
<evidence type="ECO:0000256" key="7">
    <source>
        <dbReference type="SAM" id="Phobius"/>
    </source>
</evidence>
<protein>
    <recommendedName>
        <fullName evidence="6">Caveolin</fullName>
    </recommendedName>
</protein>
<comment type="function">
    <text evidence="6">May act as a scaffolding protein within caveolar membranes. Interacts directly with G-protein alpha subunits and can functionally regulate their activity.</text>
</comment>
<evidence type="ECO:0000313" key="8">
    <source>
        <dbReference type="Ensembl" id="ENSSGRP00000044136.1"/>
    </source>
</evidence>
<dbReference type="AlphaFoldDB" id="A0A672N1P5"/>
<organism evidence="8 9">
    <name type="scientific">Sinocyclocheilus grahami</name>
    <name type="common">Dianchi golden-line fish</name>
    <name type="synonym">Barbus grahami</name>
    <dbReference type="NCBI Taxonomy" id="75366"/>
    <lineage>
        <taxon>Eukaryota</taxon>
        <taxon>Metazoa</taxon>
        <taxon>Chordata</taxon>
        <taxon>Craniata</taxon>
        <taxon>Vertebrata</taxon>
        <taxon>Euteleostomi</taxon>
        <taxon>Actinopterygii</taxon>
        <taxon>Neopterygii</taxon>
        <taxon>Teleostei</taxon>
        <taxon>Ostariophysi</taxon>
        <taxon>Cypriniformes</taxon>
        <taxon>Cyprinidae</taxon>
        <taxon>Cyprininae</taxon>
        <taxon>Sinocyclocheilus</taxon>
    </lineage>
</organism>
<evidence type="ECO:0000256" key="4">
    <source>
        <dbReference type="ARBA" id="ARBA00023034"/>
    </source>
</evidence>
<dbReference type="Ensembl" id="ENSSGRT00000047257.1">
    <property type="protein sequence ID" value="ENSSGRP00000044136.1"/>
    <property type="gene ID" value="ENSSGRG00000023742.1"/>
</dbReference>
<comment type="similarity">
    <text evidence="2 6">Belongs to the caveolin family.</text>
</comment>
<keyword evidence="3 6" id="KW-1003">Cell membrane</keyword>
<dbReference type="PANTHER" id="PTHR10844:SF13">
    <property type="entry name" value="CAVEOLIN"/>
    <property type="match status" value="1"/>
</dbReference>
<name>A0A672N1P5_SINGR</name>
<feature type="transmembrane region" description="Helical" evidence="7">
    <location>
        <begin position="87"/>
        <end position="107"/>
    </location>
</feature>
<accession>A0A672N1P5</accession>
<feature type="transmembrane region" description="Helical" evidence="7">
    <location>
        <begin position="46"/>
        <end position="75"/>
    </location>
</feature>
<keyword evidence="4 6" id="KW-0333">Golgi apparatus</keyword>
<dbReference type="GO" id="GO:0000139">
    <property type="term" value="C:Golgi membrane"/>
    <property type="evidence" value="ECO:0007669"/>
    <property type="project" value="UniProtKB-SubCell"/>
</dbReference>
<dbReference type="GO" id="GO:0051480">
    <property type="term" value="P:regulation of cytosolic calcium ion concentration"/>
    <property type="evidence" value="ECO:0007669"/>
    <property type="project" value="TreeGrafter"/>
</dbReference>
<evidence type="ECO:0000313" key="9">
    <source>
        <dbReference type="Proteomes" id="UP000472262"/>
    </source>
</evidence>
<dbReference type="PANTHER" id="PTHR10844">
    <property type="entry name" value="CAVEOLIN"/>
    <property type="match status" value="1"/>
</dbReference>
<dbReference type="GO" id="GO:0005901">
    <property type="term" value="C:caveola"/>
    <property type="evidence" value="ECO:0007669"/>
    <property type="project" value="UniProtKB-SubCell"/>
</dbReference>
<dbReference type="InterPro" id="IPR001612">
    <property type="entry name" value="Caveolin"/>
</dbReference>
<dbReference type="GO" id="GO:0042383">
    <property type="term" value="C:sarcolemma"/>
    <property type="evidence" value="ECO:0007669"/>
    <property type="project" value="TreeGrafter"/>
</dbReference>
<keyword evidence="7" id="KW-1133">Transmembrane helix</keyword>
<keyword evidence="9" id="KW-1185">Reference proteome</keyword>
<dbReference type="Pfam" id="PF01146">
    <property type="entry name" value="Caveolin"/>
    <property type="match status" value="1"/>
</dbReference>
<evidence type="ECO:0000256" key="1">
    <source>
        <dbReference type="ARBA" id="ARBA00004202"/>
    </source>
</evidence>
<dbReference type="GO" id="GO:0030154">
    <property type="term" value="P:cell differentiation"/>
    <property type="evidence" value="ECO:0007669"/>
    <property type="project" value="TreeGrafter"/>
</dbReference>
<comment type="subcellular location">
    <subcellularLocation>
        <location evidence="1 6">Cell membrane</location>
        <topology evidence="1 6">Peripheral membrane protein</topology>
    </subcellularLocation>
    <subcellularLocation>
        <location evidence="6">Golgi apparatus membrane</location>
        <topology evidence="6">Peripheral membrane protein</topology>
    </subcellularLocation>
    <subcellularLocation>
        <location evidence="6">Membrane</location>
        <location evidence="6">Caveola</location>
        <topology evidence="6">Peripheral membrane protein</topology>
    </subcellularLocation>
</comment>
<evidence type="ECO:0000256" key="6">
    <source>
        <dbReference type="RuleBase" id="RU000680"/>
    </source>
</evidence>
<dbReference type="GO" id="GO:0060090">
    <property type="term" value="F:molecular adaptor activity"/>
    <property type="evidence" value="ECO:0007669"/>
    <property type="project" value="TreeGrafter"/>
</dbReference>
<dbReference type="GO" id="GO:0005925">
    <property type="term" value="C:focal adhesion"/>
    <property type="evidence" value="ECO:0007669"/>
    <property type="project" value="TreeGrafter"/>
</dbReference>
<dbReference type="GO" id="GO:0070836">
    <property type="term" value="P:caveola assembly"/>
    <property type="evidence" value="ECO:0007669"/>
    <property type="project" value="InterPro"/>
</dbReference>
<keyword evidence="5 6" id="KW-0472">Membrane</keyword>
<sequence length="150" mass="16582">GSVLSEKNMTINKTEFRDVLAEPISTHSYDRVWVYSSIGFESARLWGYRCLTALCALPLSCLCGGLFALLACITVSCHRCVMPCIQVFHICLPCVRSLWMSVVNIFIAPFCTSVARCGSGIYMWCSPKSDETQGGIGRSLSNCFSLNYKP</sequence>
<reference evidence="8" key="1">
    <citation type="submission" date="2025-08" db="UniProtKB">
        <authorList>
            <consortium name="Ensembl"/>
        </authorList>
    </citation>
    <scope>IDENTIFICATION</scope>
</reference>
<evidence type="ECO:0000256" key="5">
    <source>
        <dbReference type="ARBA" id="ARBA00023136"/>
    </source>
</evidence>
<reference evidence="8" key="2">
    <citation type="submission" date="2025-09" db="UniProtKB">
        <authorList>
            <consortium name="Ensembl"/>
        </authorList>
    </citation>
    <scope>IDENTIFICATION</scope>
</reference>
<keyword evidence="7" id="KW-0812">Transmembrane</keyword>
<proteinExistence type="inferred from homology"/>